<evidence type="ECO:0000259" key="2">
    <source>
        <dbReference type="Pfam" id="PF14326"/>
    </source>
</evidence>
<dbReference type="OrthoDB" id="7876243at2"/>
<feature type="domain" description="DUF4384" evidence="2">
    <location>
        <begin position="364"/>
        <end position="434"/>
    </location>
</feature>
<dbReference type="Pfam" id="PF14326">
    <property type="entry name" value="DUF4384"/>
    <property type="match status" value="1"/>
</dbReference>
<organism evidence="3 4">
    <name type="scientific">Pelagimonas varians</name>
    <dbReference type="NCBI Taxonomy" id="696760"/>
    <lineage>
        <taxon>Bacteria</taxon>
        <taxon>Pseudomonadati</taxon>
        <taxon>Pseudomonadota</taxon>
        <taxon>Alphaproteobacteria</taxon>
        <taxon>Rhodobacterales</taxon>
        <taxon>Roseobacteraceae</taxon>
        <taxon>Pelagimonas</taxon>
    </lineage>
</organism>
<dbReference type="EMBL" id="FXYH01000001">
    <property type="protein sequence ID" value="SMX33748.1"/>
    <property type="molecule type" value="Genomic_DNA"/>
</dbReference>
<dbReference type="Proteomes" id="UP000220836">
    <property type="component" value="Unassembled WGS sequence"/>
</dbReference>
<accession>A0A238JSU3</accession>
<keyword evidence="4" id="KW-1185">Reference proteome</keyword>
<proteinExistence type="predicted"/>
<sequence>MKHPARETLNLTLRLALVSLTLMFAAMSPAAAQTPEETALSSQLAALVRFSDMPTGSRIALAPPPPMDSALPMAQVEAIMSRVAQLMVADWPAKPRILAGSADLRSTLALVRGRQGQEAWTQAISTTLRQEAEFVLVGETGIGAGSATLRLTLVALSDGRVLAKTSDVPVSTQGTAMAATPRGGITQAVAQLQQSVPQARDQITIGAFVNERSGFETPLGQALSDITIEAWFSSAQSITAMIQDARAPRVLRGAAPPQGFYLSGTIRLIDADRFQLVLRLSDGPDLLATRTLDLSALQLAPHLRAGLDPRFEQGQSGFEPLLGLIQGIGPARMELQTLGGREDHYPICKTSDFNRLLTACPDSLIQLSVTTDRPGQVMCFSIDDAGSLSVIVPNAYTAAPWVLGGQNLLMPDDLPPLPDGTRMYWPAMGPASQTLVACLLFEGSAVPLADAMTALEGPPLSAALAYQLMGTIRDSAPLASSGQVVKVQD</sequence>
<keyword evidence="1" id="KW-0732">Signal</keyword>
<gene>
    <name evidence="3" type="ORF">PEV8663_00299</name>
</gene>
<name>A0A238JSU3_9RHOB</name>
<feature type="chain" id="PRO_5013008914" description="DUF4384 domain-containing protein" evidence="1">
    <location>
        <begin position="33"/>
        <end position="489"/>
    </location>
</feature>
<evidence type="ECO:0000313" key="3">
    <source>
        <dbReference type="EMBL" id="SMX33748.1"/>
    </source>
</evidence>
<evidence type="ECO:0000256" key="1">
    <source>
        <dbReference type="SAM" id="SignalP"/>
    </source>
</evidence>
<feature type="signal peptide" evidence="1">
    <location>
        <begin position="1"/>
        <end position="32"/>
    </location>
</feature>
<evidence type="ECO:0000313" key="4">
    <source>
        <dbReference type="Proteomes" id="UP000220836"/>
    </source>
</evidence>
<dbReference type="AlphaFoldDB" id="A0A238JSU3"/>
<dbReference type="RefSeq" id="WP_097802839.1">
    <property type="nucleotide sequence ID" value="NZ_FXYH01000001.1"/>
</dbReference>
<dbReference type="InterPro" id="IPR025493">
    <property type="entry name" value="DUF4384"/>
</dbReference>
<reference evidence="3 4" key="1">
    <citation type="submission" date="2017-05" db="EMBL/GenBank/DDBJ databases">
        <authorList>
            <person name="Song R."/>
            <person name="Chenine A.L."/>
            <person name="Ruprecht R.M."/>
        </authorList>
    </citation>
    <scope>NUCLEOTIDE SEQUENCE [LARGE SCALE GENOMIC DNA]</scope>
    <source>
        <strain evidence="3 4">CECT 8663</strain>
    </source>
</reference>
<protein>
    <recommendedName>
        <fullName evidence="2">DUF4384 domain-containing protein</fullName>
    </recommendedName>
</protein>